<dbReference type="EMBL" id="LR796420">
    <property type="protein sequence ID" value="CAB4143425.1"/>
    <property type="molecule type" value="Genomic_DNA"/>
</dbReference>
<feature type="region of interest" description="Disordered" evidence="1">
    <location>
        <begin position="1"/>
        <end position="42"/>
    </location>
</feature>
<protein>
    <submittedName>
        <fullName evidence="2">Uncharacterized protein</fullName>
    </submittedName>
</protein>
<reference evidence="2" key="1">
    <citation type="submission" date="2020-04" db="EMBL/GenBank/DDBJ databases">
        <authorList>
            <person name="Chiriac C."/>
            <person name="Salcher M."/>
            <person name="Ghai R."/>
            <person name="Kavagutti S V."/>
        </authorList>
    </citation>
    <scope>NUCLEOTIDE SEQUENCE</scope>
</reference>
<gene>
    <name evidence="2" type="ORF">UFOVP449_185</name>
</gene>
<proteinExistence type="predicted"/>
<evidence type="ECO:0000256" key="1">
    <source>
        <dbReference type="SAM" id="MobiDB-lite"/>
    </source>
</evidence>
<organism evidence="2">
    <name type="scientific">uncultured Caudovirales phage</name>
    <dbReference type="NCBI Taxonomy" id="2100421"/>
    <lineage>
        <taxon>Viruses</taxon>
        <taxon>Duplodnaviria</taxon>
        <taxon>Heunggongvirae</taxon>
        <taxon>Uroviricota</taxon>
        <taxon>Caudoviricetes</taxon>
        <taxon>Peduoviridae</taxon>
        <taxon>Maltschvirus</taxon>
        <taxon>Maltschvirus maltsch</taxon>
    </lineage>
</organism>
<name>A0A6J5M8Q2_9CAUD</name>
<feature type="compositionally biased region" description="Basic residues" evidence="1">
    <location>
        <begin position="15"/>
        <end position="27"/>
    </location>
</feature>
<feature type="compositionally biased region" description="Basic and acidic residues" evidence="1">
    <location>
        <begin position="28"/>
        <end position="42"/>
    </location>
</feature>
<evidence type="ECO:0000313" key="2">
    <source>
        <dbReference type="EMBL" id="CAB4143425.1"/>
    </source>
</evidence>
<sequence>MAKTKSSASPNKITFGKRKGGKARKSFNKHDRKEKNYRGQGK</sequence>
<feature type="compositionally biased region" description="Polar residues" evidence="1">
    <location>
        <begin position="1"/>
        <end position="12"/>
    </location>
</feature>
<accession>A0A6J5M8Q2</accession>